<dbReference type="AlphaFoldDB" id="A0A6C0DB71"/>
<feature type="compositionally biased region" description="Polar residues" evidence="1">
    <location>
        <begin position="73"/>
        <end position="105"/>
    </location>
</feature>
<feature type="compositionally biased region" description="Polar residues" evidence="1">
    <location>
        <begin position="44"/>
        <end position="60"/>
    </location>
</feature>
<dbReference type="EMBL" id="MN739578">
    <property type="protein sequence ID" value="QHT14118.1"/>
    <property type="molecule type" value="Genomic_DNA"/>
</dbReference>
<proteinExistence type="predicted"/>
<feature type="region of interest" description="Disordered" evidence="1">
    <location>
        <begin position="37"/>
        <end position="132"/>
    </location>
</feature>
<evidence type="ECO:0000256" key="1">
    <source>
        <dbReference type="SAM" id="MobiDB-lite"/>
    </source>
</evidence>
<reference evidence="2" key="1">
    <citation type="journal article" date="2020" name="Nature">
        <title>Giant virus diversity and host interactions through global metagenomics.</title>
        <authorList>
            <person name="Schulz F."/>
            <person name="Roux S."/>
            <person name="Paez-Espino D."/>
            <person name="Jungbluth S."/>
            <person name="Walsh D.A."/>
            <person name="Denef V.J."/>
            <person name="McMahon K.D."/>
            <person name="Konstantinidis K.T."/>
            <person name="Eloe-Fadrosh E.A."/>
            <person name="Kyrpides N.C."/>
            <person name="Woyke T."/>
        </authorList>
    </citation>
    <scope>NUCLEOTIDE SEQUENCE</scope>
    <source>
        <strain evidence="2">GVMAG-M-3300023174-134</strain>
    </source>
</reference>
<accession>A0A6C0DB71</accession>
<evidence type="ECO:0000313" key="2">
    <source>
        <dbReference type="EMBL" id="QHT14118.1"/>
    </source>
</evidence>
<organism evidence="2">
    <name type="scientific">viral metagenome</name>
    <dbReference type="NCBI Taxonomy" id="1070528"/>
    <lineage>
        <taxon>unclassified sequences</taxon>
        <taxon>metagenomes</taxon>
        <taxon>organismal metagenomes</taxon>
    </lineage>
</organism>
<sequence>MSKIVMANIKMPISVNNGKLQPMSEYIKITVEKCDELPEKNQDNDGSLMSQIDKILSQQNEEPEPPSRDIEQPTKSLIVSLDEIQNNRPIKSRQNMSFKNKSNRSILRYTMKNRTNSDTSDVDHSLQQEVEE</sequence>
<protein>
    <submittedName>
        <fullName evidence="2">Uncharacterized protein</fullName>
    </submittedName>
</protein>
<name>A0A6C0DB71_9ZZZZ</name>